<dbReference type="InterPro" id="IPR036388">
    <property type="entry name" value="WH-like_DNA-bd_sf"/>
</dbReference>
<dbReference type="AlphaFoldDB" id="A0A417XZK0"/>
<reference evidence="5 6" key="1">
    <citation type="submission" date="2018-09" db="EMBL/GenBank/DDBJ databases">
        <title>Genome sequencing of Nocardioides immobilis CCTCC AB 2017083 for comparison to Nocardioides silvaticus.</title>
        <authorList>
            <person name="Li C."/>
            <person name="Wang G."/>
        </authorList>
    </citation>
    <scope>NUCLEOTIDE SEQUENCE [LARGE SCALE GENOMIC DNA]</scope>
    <source>
        <strain evidence="5 6">CCTCC AB 2017083</strain>
    </source>
</reference>
<dbReference type="PRINTS" id="PR00038">
    <property type="entry name" value="HTHLUXR"/>
</dbReference>
<evidence type="ECO:0000256" key="3">
    <source>
        <dbReference type="ARBA" id="ARBA00023163"/>
    </source>
</evidence>
<name>A0A417XZK0_9ACTN</name>
<dbReference type="SUPFAM" id="SSF46894">
    <property type="entry name" value="C-terminal effector domain of the bipartite response regulators"/>
    <property type="match status" value="1"/>
</dbReference>
<evidence type="ECO:0000313" key="6">
    <source>
        <dbReference type="Proteomes" id="UP000283644"/>
    </source>
</evidence>
<evidence type="ECO:0000313" key="5">
    <source>
        <dbReference type="EMBL" id="RHW25785.1"/>
    </source>
</evidence>
<dbReference type="Proteomes" id="UP000283644">
    <property type="component" value="Unassembled WGS sequence"/>
</dbReference>
<keyword evidence="1" id="KW-0805">Transcription regulation</keyword>
<evidence type="ECO:0000256" key="1">
    <source>
        <dbReference type="ARBA" id="ARBA00023015"/>
    </source>
</evidence>
<dbReference type="CDD" id="cd06170">
    <property type="entry name" value="LuxR_C_like"/>
    <property type="match status" value="1"/>
</dbReference>
<proteinExistence type="predicted"/>
<keyword evidence="6" id="KW-1185">Reference proteome</keyword>
<dbReference type="EMBL" id="QXGH01000021">
    <property type="protein sequence ID" value="RHW25785.1"/>
    <property type="molecule type" value="Genomic_DNA"/>
</dbReference>
<evidence type="ECO:0000256" key="2">
    <source>
        <dbReference type="ARBA" id="ARBA00023125"/>
    </source>
</evidence>
<gene>
    <name evidence="5" type="ORF">D0Z08_17200</name>
</gene>
<dbReference type="SMART" id="SM00421">
    <property type="entry name" value="HTH_LUXR"/>
    <property type="match status" value="1"/>
</dbReference>
<organism evidence="5 6">
    <name type="scientific">Nocardioides immobilis</name>
    <dbReference type="NCBI Taxonomy" id="2049295"/>
    <lineage>
        <taxon>Bacteria</taxon>
        <taxon>Bacillati</taxon>
        <taxon>Actinomycetota</taxon>
        <taxon>Actinomycetes</taxon>
        <taxon>Propionibacteriales</taxon>
        <taxon>Nocardioidaceae</taxon>
        <taxon>Nocardioides</taxon>
    </lineage>
</organism>
<dbReference type="InterPro" id="IPR016032">
    <property type="entry name" value="Sig_transdc_resp-reg_C-effctor"/>
</dbReference>
<evidence type="ECO:0000259" key="4">
    <source>
        <dbReference type="PROSITE" id="PS50043"/>
    </source>
</evidence>
<sequence length="89" mass="9988">MSQTAILPLMNQQQAAAWWPGLDRLTRREWQVLELVARGRSNAEIAAELWVSLPTVKTHVAKVLTKLEVRDRVQAVVVAYETGVVVPAR</sequence>
<dbReference type="RefSeq" id="WP_118926487.1">
    <property type="nucleotide sequence ID" value="NZ_QXGH01000021.1"/>
</dbReference>
<accession>A0A417XZK0</accession>
<keyword evidence="2" id="KW-0238">DNA-binding</keyword>
<dbReference type="GO" id="GO:0006355">
    <property type="term" value="P:regulation of DNA-templated transcription"/>
    <property type="evidence" value="ECO:0007669"/>
    <property type="project" value="InterPro"/>
</dbReference>
<dbReference type="Pfam" id="PF00196">
    <property type="entry name" value="GerE"/>
    <property type="match status" value="1"/>
</dbReference>
<dbReference type="PANTHER" id="PTHR44688:SF16">
    <property type="entry name" value="DNA-BINDING TRANSCRIPTIONAL ACTIVATOR DEVR_DOSR"/>
    <property type="match status" value="1"/>
</dbReference>
<dbReference type="InterPro" id="IPR000792">
    <property type="entry name" value="Tscrpt_reg_LuxR_C"/>
</dbReference>
<keyword evidence="3" id="KW-0804">Transcription</keyword>
<dbReference type="PANTHER" id="PTHR44688">
    <property type="entry name" value="DNA-BINDING TRANSCRIPTIONAL ACTIVATOR DEVR_DOSR"/>
    <property type="match status" value="1"/>
</dbReference>
<comment type="caution">
    <text evidence="5">The sequence shown here is derived from an EMBL/GenBank/DDBJ whole genome shotgun (WGS) entry which is preliminary data.</text>
</comment>
<protein>
    <submittedName>
        <fullName evidence="5">LuxR family transcriptional regulator</fullName>
    </submittedName>
</protein>
<dbReference type="PROSITE" id="PS50043">
    <property type="entry name" value="HTH_LUXR_2"/>
    <property type="match status" value="1"/>
</dbReference>
<dbReference type="Gene3D" id="1.10.10.10">
    <property type="entry name" value="Winged helix-like DNA-binding domain superfamily/Winged helix DNA-binding domain"/>
    <property type="match status" value="1"/>
</dbReference>
<dbReference type="OrthoDB" id="27092at2"/>
<feature type="domain" description="HTH luxR-type" evidence="4">
    <location>
        <begin position="21"/>
        <end position="83"/>
    </location>
</feature>
<dbReference type="GO" id="GO:0003677">
    <property type="term" value="F:DNA binding"/>
    <property type="evidence" value="ECO:0007669"/>
    <property type="project" value="UniProtKB-KW"/>
</dbReference>